<dbReference type="AlphaFoldDB" id="G3U3E2"/>
<sequence length="880" mass="98543">PSAATDQPGVADLRPAAEACQPAWSSQSQVCCRPTQTCWKPQGFWSLRGHRSLFHPWQLLCPILGLAIPGSLSQPLPVPLVMLPITPLVYISVCSSALSFIHQQKATSLQPVLKEDFEALAARDRDLQRLRLGLVVPAVRPPPSLQQRQEAFDNYLRLIYGPSLVGVQPGRASHQWSSMTLSKEREASTLPTAAPSLQWARVCTEGQTVSAVQPPKDLGTLRQRLARPPRVALPIPPASRKVHSRASQLLAQSSLSCNLGLSLDLQLQAEHLREGEQVSLEPSSSHEPKRIPLKRHPKELLSNLKGFFPATVEPLNQFRRQPVPRPLIFPGFLPNSVVLQHLWLPTDPGQSQDDFWLSRGRRYTATWHQKLLGWWTGSPPPWARGVLAQKSRSSPRCWSRRFSAGAPATPTPRRKSTHSRTRRSPWEEHYAHLPRFLRYFVGQNWFKKLFPIFTLEAYPEVGTVEGLASLLLDLLEDASWGDGVHILNALLRLLPDTSCDLRSRLQDILVRLLNQDQPPSLQDGTQKQFVMLALQLLLACSLESRDVVLELLSYFLYSPANCQPELKKLLSALGLQDPQGFLFKEMVTWAQGSERDSKALLRNRCSQKLEDMIQNLQATLTQASQVSGPASHVFRTSSRVSGTYSNISCAPSRVSETPSLMILSSGLDLAAQEWQAEPVQLSTRRTRRTLSDSLQAFCVVPEACTRFSAPAALQGLPLPLPLEQTDWSRSQLLDLGYIDMLNFFCERQLERHQSSPLEEAEPERPSSLVPVPVPVPVPSTVVPQPLDRRYQPILRLQESRVQMARVNLSASLSRPPPGRKPRWPCVGGPLRMIKLPLPRVELEPFPPNWPTPARPLPPLLLQPALRRYFVPEDVDPDSYS</sequence>
<keyword evidence="3" id="KW-1185">Reference proteome</keyword>
<reference evidence="2" key="2">
    <citation type="submission" date="2025-08" db="UniProtKB">
        <authorList>
            <consortium name="Ensembl"/>
        </authorList>
    </citation>
    <scope>IDENTIFICATION</scope>
    <source>
        <strain evidence="2">Isolate ISIS603380</strain>
    </source>
</reference>
<organism evidence="2 3">
    <name type="scientific">Loxodonta africana</name>
    <name type="common">African elephant</name>
    <dbReference type="NCBI Taxonomy" id="9785"/>
    <lineage>
        <taxon>Eukaryota</taxon>
        <taxon>Metazoa</taxon>
        <taxon>Chordata</taxon>
        <taxon>Craniata</taxon>
        <taxon>Vertebrata</taxon>
        <taxon>Euteleostomi</taxon>
        <taxon>Mammalia</taxon>
        <taxon>Eutheria</taxon>
        <taxon>Afrotheria</taxon>
        <taxon>Proboscidea</taxon>
        <taxon>Elephantidae</taxon>
        <taxon>Loxodonta</taxon>
    </lineage>
</organism>
<dbReference type="OMA" id="ASQEWAT"/>
<protein>
    <submittedName>
        <fullName evidence="2">Uncharacterized protein</fullName>
    </submittedName>
</protein>
<feature type="compositionally biased region" description="Basic residues" evidence="1">
    <location>
        <begin position="412"/>
        <end position="422"/>
    </location>
</feature>
<dbReference type="PANTHER" id="PTHR45532">
    <property type="entry name" value="WD REPEAT-CONTAINING PROTEIN 97"/>
    <property type="match status" value="1"/>
</dbReference>
<reference evidence="2 3" key="1">
    <citation type="submission" date="2009-06" db="EMBL/GenBank/DDBJ databases">
        <title>The Genome Sequence of Loxodonta africana (African elephant).</title>
        <authorList>
            <person name="Di Palma F."/>
            <person name="Heiman D."/>
            <person name="Young S."/>
            <person name="Johnson J."/>
            <person name="Lander E.S."/>
            <person name="Lindblad-Toh K."/>
        </authorList>
    </citation>
    <scope>NUCLEOTIDE SEQUENCE [LARGE SCALE GENOMIC DNA]</scope>
    <source>
        <strain evidence="2 3">Isolate ISIS603380</strain>
    </source>
</reference>
<dbReference type="eggNOG" id="ENOG502QSKH">
    <property type="taxonomic scope" value="Eukaryota"/>
</dbReference>
<dbReference type="PANTHER" id="PTHR45532:SF1">
    <property type="entry name" value="WD REPEAT-CONTAINING PROTEIN 97"/>
    <property type="match status" value="1"/>
</dbReference>
<evidence type="ECO:0000256" key="1">
    <source>
        <dbReference type="SAM" id="MobiDB-lite"/>
    </source>
</evidence>
<dbReference type="Proteomes" id="UP000007646">
    <property type="component" value="Unassembled WGS sequence"/>
</dbReference>
<dbReference type="HOGENOM" id="CLU_019207_0_0_1"/>
<evidence type="ECO:0000313" key="3">
    <source>
        <dbReference type="Proteomes" id="UP000007646"/>
    </source>
</evidence>
<name>G3U3E2_LOXAF</name>
<dbReference type="SUPFAM" id="SSF48371">
    <property type="entry name" value="ARM repeat"/>
    <property type="match status" value="1"/>
</dbReference>
<reference evidence="2" key="3">
    <citation type="submission" date="2025-09" db="UniProtKB">
        <authorList>
            <consortium name="Ensembl"/>
        </authorList>
    </citation>
    <scope>IDENTIFICATION</scope>
    <source>
        <strain evidence="2">Isolate ISIS603380</strain>
    </source>
</reference>
<evidence type="ECO:0000313" key="2">
    <source>
        <dbReference type="Ensembl" id="ENSLAFP00000022350.1"/>
    </source>
</evidence>
<feature type="region of interest" description="Disordered" evidence="1">
    <location>
        <begin position="401"/>
        <end position="422"/>
    </location>
</feature>
<dbReference type="Ensembl" id="ENSLAFT00000033306.1">
    <property type="protein sequence ID" value="ENSLAFP00000022350.1"/>
    <property type="gene ID" value="ENSLAFG00000025651.1"/>
</dbReference>
<dbReference type="InterPro" id="IPR016024">
    <property type="entry name" value="ARM-type_fold"/>
</dbReference>
<accession>G3U3E2</accession>
<dbReference type="GeneTree" id="ENSGT00940000164199"/>
<dbReference type="InParanoid" id="G3U3E2"/>
<proteinExistence type="predicted"/>